<keyword evidence="12" id="KW-0472">Membrane</keyword>
<reference evidence="18 19" key="1">
    <citation type="journal article" date="2018" name="Mol. Biol. Evol.">
        <title>Broad Genomic Sampling Reveals a Smut Pathogenic Ancestry of the Fungal Clade Ustilaginomycotina.</title>
        <authorList>
            <person name="Kijpornyongpan T."/>
            <person name="Mondo S.J."/>
            <person name="Barry K."/>
            <person name="Sandor L."/>
            <person name="Lee J."/>
            <person name="Lipzen A."/>
            <person name="Pangilinan J."/>
            <person name="LaButti K."/>
            <person name="Hainaut M."/>
            <person name="Henrissat B."/>
            <person name="Grigoriev I.V."/>
            <person name="Spatafora J.W."/>
            <person name="Aime M.C."/>
        </authorList>
    </citation>
    <scope>NUCLEOTIDE SEQUENCE [LARGE SCALE GENOMIC DNA]</scope>
    <source>
        <strain evidence="18 19">MCA 4658</strain>
    </source>
</reference>
<dbReference type="Pfam" id="PF00732">
    <property type="entry name" value="GMC_oxred_N"/>
    <property type="match status" value="1"/>
</dbReference>
<dbReference type="Proteomes" id="UP000245783">
    <property type="component" value="Unassembled WGS sequence"/>
</dbReference>
<keyword evidence="9" id="KW-0274">FAD</keyword>
<evidence type="ECO:0000256" key="4">
    <source>
        <dbReference type="ARBA" id="ARBA00004370"/>
    </source>
</evidence>
<keyword evidence="19" id="KW-1185">Reference proteome</keyword>
<dbReference type="EC" id="1.1.3.20" evidence="6 13"/>
<evidence type="ECO:0000256" key="14">
    <source>
        <dbReference type="PIRSR" id="PIRSR028937-1"/>
    </source>
</evidence>
<comment type="function">
    <text evidence="3">Long-chain fatty alcohol oxidase involved in the omega-oxidation pathway of lipid degradation.</text>
</comment>
<keyword evidence="10" id="KW-1133">Transmembrane helix</keyword>
<dbReference type="Pfam" id="PF00890">
    <property type="entry name" value="FAD_binding_2"/>
    <property type="match status" value="1"/>
</dbReference>
<dbReference type="InterPro" id="IPR007867">
    <property type="entry name" value="GMC_OxRtase_C"/>
</dbReference>
<comment type="cofactor">
    <cofactor evidence="2">
        <name>FAD</name>
        <dbReference type="ChEBI" id="CHEBI:57692"/>
    </cofactor>
</comment>
<dbReference type="PANTHER" id="PTHR46056:SF12">
    <property type="entry name" value="LONG-CHAIN-ALCOHOL OXIDASE"/>
    <property type="match status" value="1"/>
</dbReference>
<dbReference type="EMBL" id="KZ819377">
    <property type="protein sequence ID" value="PWN42696.1"/>
    <property type="molecule type" value="Genomic_DNA"/>
</dbReference>
<evidence type="ECO:0000256" key="1">
    <source>
        <dbReference type="ARBA" id="ARBA00000920"/>
    </source>
</evidence>
<dbReference type="InterPro" id="IPR036188">
    <property type="entry name" value="FAD/NAD-bd_sf"/>
</dbReference>
<dbReference type="GO" id="GO:0016020">
    <property type="term" value="C:membrane"/>
    <property type="evidence" value="ECO:0007669"/>
    <property type="project" value="UniProtKB-SubCell"/>
</dbReference>
<dbReference type="GO" id="GO:0046577">
    <property type="term" value="F:long-chain-alcohol oxidase activity"/>
    <property type="evidence" value="ECO:0007669"/>
    <property type="project" value="UniProtKB-EC"/>
</dbReference>
<dbReference type="GeneID" id="37035750"/>
<dbReference type="STRING" id="1522189.A0A316VYI3"/>
<gene>
    <name evidence="18" type="ORF">IE81DRAFT_323255</name>
</gene>
<dbReference type="PIRSF" id="PIRSF028937">
    <property type="entry name" value="Lg_Ch_AO"/>
    <property type="match status" value="1"/>
</dbReference>
<keyword evidence="7" id="KW-0285">Flavoprotein</keyword>
<dbReference type="PANTHER" id="PTHR46056">
    <property type="entry name" value="LONG-CHAIN-ALCOHOL OXIDASE"/>
    <property type="match status" value="1"/>
</dbReference>
<evidence type="ECO:0000256" key="5">
    <source>
        <dbReference type="ARBA" id="ARBA00010790"/>
    </source>
</evidence>
<organism evidence="18 19">
    <name type="scientific">Ceraceosorus guamensis</name>
    <dbReference type="NCBI Taxonomy" id="1522189"/>
    <lineage>
        <taxon>Eukaryota</taxon>
        <taxon>Fungi</taxon>
        <taxon>Dikarya</taxon>
        <taxon>Basidiomycota</taxon>
        <taxon>Ustilaginomycotina</taxon>
        <taxon>Exobasidiomycetes</taxon>
        <taxon>Ceraceosorales</taxon>
        <taxon>Ceraceosoraceae</taxon>
        <taxon>Ceraceosorus</taxon>
    </lineage>
</organism>
<comment type="catalytic activity">
    <reaction evidence="1 13">
        <text>a long-chain primary fatty alcohol + O2 = a long-chain fatty aldehyde + H2O2</text>
        <dbReference type="Rhea" id="RHEA:22756"/>
        <dbReference type="ChEBI" id="CHEBI:15379"/>
        <dbReference type="ChEBI" id="CHEBI:16240"/>
        <dbReference type="ChEBI" id="CHEBI:17176"/>
        <dbReference type="ChEBI" id="CHEBI:77396"/>
        <dbReference type="EC" id="1.1.3.20"/>
    </reaction>
</comment>
<dbReference type="AlphaFoldDB" id="A0A316VYI3"/>
<dbReference type="PRINTS" id="PR00411">
    <property type="entry name" value="PNDRDTASEI"/>
</dbReference>
<evidence type="ECO:0000259" key="17">
    <source>
        <dbReference type="Pfam" id="PF05199"/>
    </source>
</evidence>
<evidence type="ECO:0000313" key="19">
    <source>
        <dbReference type="Proteomes" id="UP000245783"/>
    </source>
</evidence>
<evidence type="ECO:0000256" key="10">
    <source>
        <dbReference type="ARBA" id="ARBA00022989"/>
    </source>
</evidence>
<feature type="domain" description="Glucose-methanol-choline oxidoreductase N-terminal" evidence="15">
    <location>
        <begin position="259"/>
        <end position="473"/>
    </location>
</feature>
<comment type="similarity">
    <text evidence="5 13">Belongs to the GMC oxidoreductase family.</text>
</comment>
<evidence type="ECO:0000259" key="15">
    <source>
        <dbReference type="Pfam" id="PF00732"/>
    </source>
</evidence>
<dbReference type="OrthoDB" id="269227at2759"/>
<evidence type="ECO:0000256" key="2">
    <source>
        <dbReference type="ARBA" id="ARBA00001974"/>
    </source>
</evidence>
<evidence type="ECO:0000259" key="16">
    <source>
        <dbReference type="Pfam" id="PF00890"/>
    </source>
</evidence>
<keyword evidence="8" id="KW-0812">Transmembrane</keyword>
<evidence type="ECO:0000313" key="18">
    <source>
        <dbReference type="EMBL" id="PWN42696.1"/>
    </source>
</evidence>
<protein>
    <recommendedName>
        <fullName evidence="6 13">Long-chain-alcohol oxidase</fullName>
        <ecNumber evidence="6 13">1.1.3.20</ecNumber>
    </recommendedName>
</protein>
<dbReference type="SUPFAM" id="SSF51905">
    <property type="entry name" value="FAD/NAD(P)-binding domain"/>
    <property type="match status" value="1"/>
</dbReference>
<dbReference type="GO" id="GO:0050660">
    <property type="term" value="F:flavin adenine dinucleotide binding"/>
    <property type="evidence" value="ECO:0007669"/>
    <property type="project" value="InterPro"/>
</dbReference>
<dbReference type="RefSeq" id="XP_025369856.1">
    <property type="nucleotide sequence ID" value="XM_025513880.1"/>
</dbReference>
<dbReference type="Pfam" id="PF05199">
    <property type="entry name" value="GMC_oxred_C"/>
    <property type="match status" value="1"/>
</dbReference>
<evidence type="ECO:0000256" key="13">
    <source>
        <dbReference type="PIRNR" id="PIRNR028937"/>
    </source>
</evidence>
<comment type="subcellular location">
    <subcellularLocation>
        <location evidence="4">Membrane</location>
    </subcellularLocation>
</comment>
<evidence type="ECO:0000256" key="8">
    <source>
        <dbReference type="ARBA" id="ARBA00022692"/>
    </source>
</evidence>
<dbReference type="Gene3D" id="3.50.50.60">
    <property type="entry name" value="FAD/NAD(P)-binding domain"/>
    <property type="match status" value="2"/>
</dbReference>
<dbReference type="InterPro" id="IPR000172">
    <property type="entry name" value="GMC_OxRdtase_N"/>
</dbReference>
<evidence type="ECO:0000256" key="11">
    <source>
        <dbReference type="ARBA" id="ARBA00023002"/>
    </source>
</evidence>
<dbReference type="InterPro" id="IPR003953">
    <property type="entry name" value="FAD-dep_OxRdtase_2_FAD-bd"/>
</dbReference>
<dbReference type="InterPro" id="IPR012400">
    <property type="entry name" value="Long_Oxdase"/>
</dbReference>
<accession>A0A316VYI3</accession>
<feature type="active site" description="Proton acceptor" evidence="14">
    <location>
        <position position="674"/>
    </location>
</feature>
<evidence type="ECO:0000256" key="3">
    <source>
        <dbReference type="ARBA" id="ARBA00003842"/>
    </source>
</evidence>
<feature type="domain" description="Glucose-methanol-choline oxidoreductase C-terminal" evidence="17">
    <location>
        <begin position="566"/>
        <end position="726"/>
    </location>
</feature>
<proteinExistence type="inferred from homology"/>
<name>A0A316VYI3_9BASI</name>
<sequence length="755" mass="81596">MPYSKQLIKASDIFSDSQKATLSAVTDVFVPHLEGEDAARVIASLPTTASDRQRELVAAFAKDGFIDHPYLVDAWAHQARASLSITTLNQISLLLTVLSTRAGTFALTGRLTAFPNLPRKDREAIMYGWLSSPITLIQKAAAGFKGLSLITYYRFHQPAWEATGYADSQADDWQPHSEQSKDLDRPRYEYEFENDKVVTQPAGTDVVIDTDVLIIGSGSGGGVAAQYLAQRGLRVLVVDKGGYLRQKDVLGREDQGYGEMYEGEGLLPTEDGSLNVLAGSTFGGGTTVNWSASLKPRHYARELWAKKHGVPYYRTPYFGEDLNAVCKRMGCSTHAIKHNLANSLLALGAQRSGQPVEAVPQNSGGHVHYCGKCQLGCVSGHKQGGVVTWLRDAAETGNAAFMINTEVERILFDPKDKRTAIGALATCEGRKVTIKANKHVIVSGGSISTPAVLLRSPELKYNKQIGRNLHLHPTTVVTGWYDFPIKPWEGSLLTMVSNAAELVDAEGWGCKIEVIASSPSIQAAFSTFQSPEAHKTAMLNYAHSFNLIIITRDRDPGNVFVDSEGKARMNYTISKHDQASMIQGILRACDIHMMAGAKSIATVQHGVPIFEPGVYQHGKPAVESILPETTTIPSTATPTSALPRNLSDEHYVAWRQKVEKAGARPHWTTIGSAHQMGSCAMGGTPATSACDPEGRVWGTKNLSVADSAALPSATGVNPMISTMATARYVARNVAKDLGVERPLGTVGPALKESRL</sequence>
<evidence type="ECO:0000256" key="9">
    <source>
        <dbReference type="ARBA" id="ARBA00022827"/>
    </source>
</evidence>
<evidence type="ECO:0000256" key="12">
    <source>
        <dbReference type="ARBA" id="ARBA00023136"/>
    </source>
</evidence>
<evidence type="ECO:0000256" key="6">
    <source>
        <dbReference type="ARBA" id="ARBA00013125"/>
    </source>
</evidence>
<evidence type="ECO:0000256" key="7">
    <source>
        <dbReference type="ARBA" id="ARBA00022630"/>
    </source>
</evidence>
<dbReference type="InParanoid" id="A0A316VYI3"/>
<feature type="domain" description="FAD-dependent oxidoreductase 2 FAD-binding" evidence="16">
    <location>
        <begin position="211"/>
        <end position="245"/>
    </location>
</feature>
<keyword evidence="11 13" id="KW-0560">Oxidoreductase</keyword>